<dbReference type="Proteomes" id="UP000050360">
    <property type="component" value="Unassembled WGS sequence"/>
</dbReference>
<keyword evidence="3" id="KW-0347">Helicase</keyword>
<keyword evidence="2" id="KW-0378">Hydrolase</keyword>
<dbReference type="InterPro" id="IPR014001">
    <property type="entry name" value="Helicase_ATP-bd"/>
</dbReference>
<proteinExistence type="predicted"/>
<dbReference type="GO" id="GO:0043138">
    <property type="term" value="F:3'-5' DNA helicase activity"/>
    <property type="evidence" value="ECO:0007669"/>
    <property type="project" value="TreeGrafter"/>
</dbReference>
<dbReference type="AlphaFoldDB" id="A0A0P7ZIB1"/>
<sequence>MLVSASTPDFSSSKISNFPYENAFKHQYEFYEKRRSDIILKSPTSSGKTDAFLFSFINDYLDAKSKGKRLKTLYLVPTRLLMHSQLENITPHLDKFKIPYKILESGYTYAELFKYLLENDFIISSPDIIFYILLRRKNTQHINFLYQEFIKSLHSIIFDELHLFDTYILFNINNLIKIMKNIKIDTYIYLLSATIELKDVINPSEYVIIDGVSKTREIQVSGQELDYFNYKNVIDFLEKNNLTKDVIYVCNSVDRAIRLHKFFENSAILIGKTWYEEEDDLSREEKIKENLDKCKKGALTFTTSVFRQGIDIGIKTLVTEEPPNLQDAIQTFGRCGRRENSTFIMLTNRSPLLVELNSKTSVSRKEFEELFSKYFTPHEYENLKKMMNAMWYKLYNTTRLKEYVEFLLNDIMKNDFEEFKEYLPDLSFREPVPAVQYDDLAINLFEILRFKDAYKNIYPSNDSFMVGELKDGGRFIKREYKKAAKKDFPTFTLIESKRYKETGLYNLTLKLINIKFKVNAKVGKVGEFPYTFFDPHKLIPIQKSFELKTFFE</sequence>
<dbReference type="GO" id="GO:0003676">
    <property type="term" value="F:nucleic acid binding"/>
    <property type="evidence" value="ECO:0007669"/>
    <property type="project" value="InterPro"/>
</dbReference>
<dbReference type="PANTHER" id="PTHR47957:SF3">
    <property type="entry name" value="ATP-DEPENDENT HELICASE HRQ1"/>
    <property type="match status" value="1"/>
</dbReference>
<gene>
    <name evidence="7" type="ORF">MPEBLZ_01881</name>
</gene>
<evidence type="ECO:0000256" key="2">
    <source>
        <dbReference type="ARBA" id="ARBA00022801"/>
    </source>
</evidence>
<dbReference type="SMART" id="SM00487">
    <property type="entry name" value="DEXDc"/>
    <property type="match status" value="1"/>
</dbReference>
<evidence type="ECO:0000259" key="6">
    <source>
        <dbReference type="PROSITE" id="PS51192"/>
    </source>
</evidence>
<dbReference type="InterPro" id="IPR027417">
    <property type="entry name" value="P-loop_NTPase"/>
</dbReference>
<dbReference type="Pfam" id="PF22590">
    <property type="entry name" value="Cas3-like_C_2"/>
    <property type="match status" value="1"/>
</dbReference>
<comment type="caution">
    <text evidence="7">The sequence shown here is derived from an EMBL/GenBank/DDBJ whole genome shotgun (WGS) entry which is preliminary data.</text>
</comment>
<feature type="domain" description="Helicase ATP-binding" evidence="6">
    <location>
        <begin position="29"/>
        <end position="213"/>
    </location>
</feature>
<evidence type="ECO:0000256" key="4">
    <source>
        <dbReference type="ARBA" id="ARBA00022840"/>
    </source>
</evidence>
<evidence type="ECO:0000256" key="3">
    <source>
        <dbReference type="ARBA" id="ARBA00022806"/>
    </source>
</evidence>
<dbReference type="PANTHER" id="PTHR47957">
    <property type="entry name" value="ATP-DEPENDENT HELICASE HRQ1"/>
    <property type="match status" value="1"/>
</dbReference>
<reference evidence="7 8" key="1">
    <citation type="submission" date="2015-09" db="EMBL/GenBank/DDBJ databases">
        <title>A metagenomics-based metabolic model of nitrate-dependent anaerobic oxidation of methane by Methanoperedens-like archaea.</title>
        <authorList>
            <person name="Arshad A."/>
            <person name="Speth D.R."/>
            <person name="De Graaf R.M."/>
            <person name="Op Den Camp H.J."/>
            <person name="Jetten M.S."/>
            <person name="Welte C.U."/>
        </authorList>
    </citation>
    <scope>NUCLEOTIDE SEQUENCE [LARGE SCALE GENOMIC DNA]</scope>
</reference>
<dbReference type="GO" id="GO:0006289">
    <property type="term" value="P:nucleotide-excision repair"/>
    <property type="evidence" value="ECO:0007669"/>
    <property type="project" value="TreeGrafter"/>
</dbReference>
<dbReference type="InterPro" id="IPR054712">
    <property type="entry name" value="Cas3-like_dom"/>
</dbReference>
<keyword evidence="4" id="KW-0067">ATP-binding</keyword>
<protein>
    <submittedName>
        <fullName evidence="7">CRISPR-associated helicase, Cas3 family</fullName>
    </submittedName>
</protein>
<dbReference type="SUPFAM" id="SSF52540">
    <property type="entry name" value="P-loop containing nucleoside triphosphate hydrolases"/>
    <property type="match status" value="1"/>
</dbReference>
<dbReference type="GO" id="GO:0036297">
    <property type="term" value="P:interstrand cross-link repair"/>
    <property type="evidence" value="ECO:0007669"/>
    <property type="project" value="TreeGrafter"/>
</dbReference>
<dbReference type="PROSITE" id="PS51192">
    <property type="entry name" value="HELICASE_ATP_BIND_1"/>
    <property type="match status" value="1"/>
</dbReference>
<evidence type="ECO:0000256" key="1">
    <source>
        <dbReference type="ARBA" id="ARBA00022741"/>
    </source>
</evidence>
<dbReference type="Gene3D" id="3.40.50.300">
    <property type="entry name" value="P-loop containing nucleotide triphosphate hydrolases"/>
    <property type="match status" value="2"/>
</dbReference>
<dbReference type="EMBL" id="LKCM01000139">
    <property type="protein sequence ID" value="KPQ43499.1"/>
    <property type="molecule type" value="Genomic_DNA"/>
</dbReference>
<organism evidence="7 8">
    <name type="scientific">Candidatus Methanoperedens nitratireducens</name>
    <dbReference type="NCBI Taxonomy" id="1392998"/>
    <lineage>
        <taxon>Archaea</taxon>
        <taxon>Methanobacteriati</taxon>
        <taxon>Methanobacteriota</taxon>
        <taxon>Stenosarchaea group</taxon>
        <taxon>Methanomicrobia</taxon>
        <taxon>Methanosarcinales</taxon>
        <taxon>ANME-2 cluster</taxon>
        <taxon>Candidatus Methanoperedentaceae</taxon>
        <taxon>Candidatus Methanoperedens</taxon>
    </lineage>
</organism>
<evidence type="ECO:0000313" key="8">
    <source>
        <dbReference type="Proteomes" id="UP000050360"/>
    </source>
</evidence>
<keyword evidence="1" id="KW-0547">Nucleotide-binding</keyword>
<evidence type="ECO:0000256" key="5">
    <source>
        <dbReference type="ARBA" id="ARBA00023118"/>
    </source>
</evidence>
<dbReference type="Pfam" id="PF00270">
    <property type="entry name" value="DEAD"/>
    <property type="match status" value="1"/>
</dbReference>
<dbReference type="GO" id="GO:0016787">
    <property type="term" value="F:hydrolase activity"/>
    <property type="evidence" value="ECO:0007669"/>
    <property type="project" value="UniProtKB-KW"/>
</dbReference>
<dbReference type="GO" id="GO:0051607">
    <property type="term" value="P:defense response to virus"/>
    <property type="evidence" value="ECO:0007669"/>
    <property type="project" value="UniProtKB-KW"/>
</dbReference>
<keyword evidence="5" id="KW-0051">Antiviral defense</keyword>
<dbReference type="InterPro" id="IPR011545">
    <property type="entry name" value="DEAD/DEAH_box_helicase_dom"/>
</dbReference>
<accession>A0A0P7ZIB1</accession>
<evidence type="ECO:0000313" key="7">
    <source>
        <dbReference type="EMBL" id="KPQ43499.1"/>
    </source>
</evidence>
<name>A0A0P7ZIB1_9EURY</name>
<dbReference type="GO" id="GO:0005524">
    <property type="term" value="F:ATP binding"/>
    <property type="evidence" value="ECO:0007669"/>
    <property type="project" value="UniProtKB-KW"/>
</dbReference>